<dbReference type="AlphaFoldDB" id="A0ABD1YD17"/>
<evidence type="ECO:0000313" key="1">
    <source>
        <dbReference type="EMBL" id="KAL2628633.1"/>
    </source>
</evidence>
<proteinExistence type="predicted"/>
<dbReference type="Proteomes" id="UP001605036">
    <property type="component" value="Unassembled WGS sequence"/>
</dbReference>
<name>A0ABD1YD17_9MARC</name>
<reference evidence="1 2" key="1">
    <citation type="submission" date="2024-09" db="EMBL/GenBank/DDBJ databases">
        <title>Chromosome-scale assembly of Riccia fluitans.</title>
        <authorList>
            <person name="Paukszto L."/>
            <person name="Sawicki J."/>
            <person name="Karawczyk K."/>
            <person name="Piernik-Szablinska J."/>
            <person name="Szczecinska M."/>
            <person name="Mazdziarz M."/>
        </authorList>
    </citation>
    <scope>NUCLEOTIDE SEQUENCE [LARGE SCALE GENOMIC DNA]</scope>
    <source>
        <strain evidence="1">Rf_01</strain>
        <tissue evidence="1">Aerial parts of the thallus</tissue>
    </source>
</reference>
<comment type="caution">
    <text evidence="1">The sequence shown here is derived from an EMBL/GenBank/DDBJ whole genome shotgun (WGS) entry which is preliminary data.</text>
</comment>
<gene>
    <name evidence="1" type="ORF">R1flu_013319</name>
</gene>
<evidence type="ECO:0000313" key="2">
    <source>
        <dbReference type="Proteomes" id="UP001605036"/>
    </source>
</evidence>
<keyword evidence="2" id="KW-1185">Reference proteome</keyword>
<accession>A0ABD1YD17</accession>
<sequence length="73" mass="7927">MTVRSVFHLTTGAFGNEFPCSVFVDGVNFPLDCSLPLGILYSRSVRGASCAELSWRGVSCWELSGVVVVAELW</sequence>
<dbReference type="EMBL" id="JBHFFA010000004">
    <property type="protein sequence ID" value="KAL2628633.1"/>
    <property type="molecule type" value="Genomic_DNA"/>
</dbReference>
<organism evidence="1 2">
    <name type="scientific">Riccia fluitans</name>
    <dbReference type="NCBI Taxonomy" id="41844"/>
    <lineage>
        <taxon>Eukaryota</taxon>
        <taxon>Viridiplantae</taxon>
        <taxon>Streptophyta</taxon>
        <taxon>Embryophyta</taxon>
        <taxon>Marchantiophyta</taxon>
        <taxon>Marchantiopsida</taxon>
        <taxon>Marchantiidae</taxon>
        <taxon>Marchantiales</taxon>
        <taxon>Ricciaceae</taxon>
        <taxon>Riccia</taxon>
    </lineage>
</organism>
<protein>
    <submittedName>
        <fullName evidence="1">Uncharacterized protein</fullName>
    </submittedName>
</protein>